<dbReference type="SUPFAM" id="SSF53098">
    <property type="entry name" value="Ribonuclease H-like"/>
    <property type="match status" value="1"/>
</dbReference>
<dbReference type="AlphaFoldDB" id="A0A068VCA5"/>
<dbReference type="Gramene" id="CDP17313">
    <property type="protein sequence ID" value="CDP17313"/>
    <property type="gene ID" value="GSCOC_T00003798001"/>
</dbReference>
<dbReference type="PROSITE" id="PS51257">
    <property type="entry name" value="PROKAR_LIPOPROTEIN"/>
    <property type="match status" value="1"/>
</dbReference>
<protein>
    <recommendedName>
        <fullName evidence="3">HAT C-terminal dimerisation domain-containing protein</fullName>
    </recommendedName>
</protein>
<dbReference type="InterPro" id="IPR012337">
    <property type="entry name" value="RNaseH-like_sf"/>
</dbReference>
<keyword evidence="2" id="KW-1185">Reference proteome</keyword>
<evidence type="ECO:0000313" key="1">
    <source>
        <dbReference type="EMBL" id="CDP17313.1"/>
    </source>
</evidence>
<evidence type="ECO:0000313" key="2">
    <source>
        <dbReference type="Proteomes" id="UP000295252"/>
    </source>
</evidence>
<dbReference type="OrthoDB" id="1702089at2759"/>
<dbReference type="Proteomes" id="UP000295252">
    <property type="component" value="Chromosome XI"/>
</dbReference>
<evidence type="ECO:0008006" key="3">
    <source>
        <dbReference type="Google" id="ProtNLM"/>
    </source>
</evidence>
<gene>
    <name evidence="1" type="ORF">GSCOC_T00003798001</name>
</gene>
<sequence length="142" mass="16911">MLQIHKSLQCQTVSSSGCKRNWSIFECIHTKKRNRLKYQKLNDLEGELDYDELEEEFEKIPIHDQCSNSQQLEDNEDEGEDVDLKHFNVETFLMMMKMMIGIKDSNVVYIILLDNDEDLSRWLFLKTLLFKNDEKDDKSLKN</sequence>
<dbReference type="InParanoid" id="A0A068VCA5"/>
<accession>A0A068VCA5</accession>
<reference evidence="2" key="1">
    <citation type="journal article" date="2014" name="Science">
        <title>The coffee genome provides insight into the convergent evolution of caffeine biosynthesis.</title>
        <authorList>
            <person name="Denoeud F."/>
            <person name="Carretero-Paulet L."/>
            <person name="Dereeper A."/>
            <person name="Droc G."/>
            <person name="Guyot R."/>
            <person name="Pietrella M."/>
            <person name="Zheng C."/>
            <person name="Alberti A."/>
            <person name="Anthony F."/>
            <person name="Aprea G."/>
            <person name="Aury J.M."/>
            <person name="Bento P."/>
            <person name="Bernard M."/>
            <person name="Bocs S."/>
            <person name="Campa C."/>
            <person name="Cenci A."/>
            <person name="Combes M.C."/>
            <person name="Crouzillat D."/>
            <person name="Da Silva C."/>
            <person name="Daddiego L."/>
            <person name="De Bellis F."/>
            <person name="Dussert S."/>
            <person name="Garsmeur O."/>
            <person name="Gayraud T."/>
            <person name="Guignon V."/>
            <person name="Jahn K."/>
            <person name="Jamilloux V."/>
            <person name="Joet T."/>
            <person name="Labadie K."/>
            <person name="Lan T."/>
            <person name="Leclercq J."/>
            <person name="Lepelley M."/>
            <person name="Leroy T."/>
            <person name="Li L.T."/>
            <person name="Librado P."/>
            <person name="Lopez L."/>
            <person name="Munoz A."/>
            <person name="Noel B."/>
            <person name="Pallavicini A."/>
            <person name="Perrotta G."/>
            <person name="Poncet V."/>
            <person name="Pot D."/>
            <person name="Priyono X."/>
            <person name="Rigoreau M."/>
            <person name="Rouard M."/>
            <person name="Rozas J."/>
            <person name="Tranchant-Dubreuil C."/>
            <person name="VanBuren R."/>
            <person name="Zhang Q."/>
            <person name="Andrade A.C."/>
            <person name="Argout X."/>
            <person name="Bertrand B."/>
            <person name="de Kochko A."/>
            <person name="Graziosi G."/>
            <person name="Henry R.J."/>
            <person name="Jayarama X."/>
            <person name="Ming R."/>
            <person name="Nagai C."/>
            <person name="Rounsley S."/>
            <person name="Sankoff D."/>
            <person name="Giuliano G."/>
            <person name="Albert V.A."/>
            <person name="Wincker P."/>
            <person name="Lashermes P."/>
        </authorList>
    </citation>
    <scope>NUCLEOTIDE SEQUENCE [LARGE SCALE GENOMIC DNA]</scope>
    <source>
        <strain evidence="2">cv. DH200-94</strain>
    </source>
</reference>
<proteinExistence type="predicted"/>
<organism evidence="1 2">
    <name type="scientific">Coffea canephora</name>
    <name type="common">Robusta coffee</name>
    <dbReference type="NCBI Taxonomy" id="49390"/>
    <lineage>
        <taxon>Eukaryota</taxon>
        <taxon>Viridiplantae</taxon>
        <taxon>Streptophyta</taxon>
        <taxon>Embryophyta</taxon>
        <taxon>Tracheophyta</taxon>
        <taxon>Spermatophyta</taxon>
        <taxon>Magnoliopsida</taxon>
        <taxon>eudicotyledons</taxon>
        <taxon>Gunneridae</taxon>
        <taxon>Pentapetalae</taxon>
        <taxon>asterids</taxon>
        <taxon>lamiids</taxon>
        <taxon>Gentianales</taxon>
        <taxon>Rubiaceae</taxon>
        <taxon>Ixoroideae</taxon>
        <taxon>Gardenieae complex</taxon>
        <taxon>Bertiereae - Coffeeae clade</taxon>
        <taxon>Coffeeae</taxon>
        <taxon>Coffea</taxon>
    </lineage>
</organism>
<name>A0A068VCA5_COFCA</name>
<dbReference type="EMBL" id="HG739237">
    <property type="protein sequence ID" value="CDP17313.1"/>
    <property type="molecule type" value="Genomic_DNA"/>
</dbReference>